<accession>A0A6J5R7W1</accession>
<name>A0A6J5R7W1_9CAUD</name>
<proteinExistence type="predicted"/>
<gene>
    <name evidence="1" type="ORF">UFOVP1230_28</name>
</gene>
<evidence type="ECO:0000313" key="1">
    <source>
        <dbReference type="EMBL" id="CAB4191902.1"/>
    </source>
</evidence>
<reference evidence="1" key="1">
    <citation type="submission" date="2020-05" db="EMBL/GenBank/DDBJ databases">
        <authorList>
            <person name="Chiriac C."/>
            <person name="Salcher M."/>
            <person name="Ghai R."/>
            <person name="Kavagutti S V."/>
        </authorList>
    </citation>
    <scope>NUCLEOTIDE SEQUENCE</scope>
</reference>
<sequence length="33" mass="3896">MNRSADSIMKFADKFGVLLYNFRLFNITNLNQI</sequence>
<organism evidence="1">
    <name type="scientific">uncultured Caudovirales phage</name>
    <dbReference type="NCBI Taxonomy" id="2100421"/>
    <lineage>
        <taxon>Viruses</taxon>
        <taxon>Duplodnaviria</taxon>
        <taxon>Heunggongvirae</taxon>
        <taxon>Uroviricota</taxon>
        <taxon>Caudoviricetes</taxon>
        <taxon>Peduoviridae</taxon>
        <taxon>Maltschvirus</taxon>
        <taxon>Maltschvirus maltsch</taxon>
    </lineage>
</organism>
<dbReference type="EMBL" id="LR797179">
    <property type="protein sequence ID" value="CAB4191902.1"/>
    <property type="molecule type" value="Genomic_DNA"/>
</dbReference>
<protein>
    <submittedName>
        <fullName evidence="1">Uncharacterized protein</fullName>
    </submittedName>
</protein>